<feature type="transmembrane region" description="Helical" evidence="1">
    <location>
        <begin position="119"/>
        <end position="139"/>
    </location>
</feature>
<feature type="transmembrane region" description="Helical" evidence="1">
    <location>
        <begin position="91"/>
        <end position="112"/>
    </location>
</feature>
<dbReference type="AlphaFoldDB" id="A0A6L5QJV6"/>
<evidence type="ECO:0000256" key="1">
    <source>
        <dbReference type="SAM" id="Phobius"/>
    </source>
</evidence>
<accession>A0A6L5QJV6</accession>
<sequence length="663" mass="71111">MRTELQQDVRSFWLRTLPLLLCGLLLVARLADALWSDSVDLAHHYALAARLAQHWVLPAAYDPSLGEMNVYPSGAHLLAALVGRVANSTLLGLQLTACAAVVAIWVVLLLFLRQLPARAAVLSGVTLLALLLLNRHLQWLVPHGGELVTNFFYAQLTAQAGALLAMLAALAIERAGLPAWWRYLLLLAAIQVLCSVHLMPALELLAVLGLGCALDLLPLAGRQRRQSAAPLARLRAVLPALLAPLIGALLLVRHPGYAVMRSLSDHDGGIFLHNLNSPLALGLYAGGVLLLSLIMLYSWRQAPAGEAARHALGLKYIGLYGGACALMCVLQSLALLFHVGTDYAVKKYVYALHTSLLLELCMVPALLLAWHRRTALYPTPARKLAWGQAARLLSPLLLALAVLQQLSPRIPHADTSTLVRLEQQLTTVRDLRLAEPAGRYTYAARLGVSPAYAYMFSIGVFGVPRDNNAGDLLGDRIPGDLAQVGHLLTIASLAEAQPYARCRQVDSPAGLALLDGACLQAEISPPEQHIALTDKNPAMLCQLTGFSAPEQNGSWSSAKTAVIACPVPKRVAGKPPTLAVLATQAFLESLPLQRLEIRVNGAAPATFRYDAATPARLLELPLPANATALTLTLSLPDARSPQALGLGTDQRELGVMVRSISFH</sequence>
<evidence type="ECO:0000313" key="2">
    <source>
        <dbReference type="EMBL" id="MRX10073.1"/>
    </source>
</evidence>
<feature type="transmembrane region" description="Helical" evidence="1">
    <location>
        <begin position="12"/>
        <end position="31"/>
    </location>
</feature>
<feature type="transmembrane region" description="Helical" evidence="1">
    <location>
        <begin position="279"/>
        <end position="297"/>
    </location>
</feature>
<dbReference type="Proteomes" id="UP000481037">
    <property type="component" value="Unassembled WGS sequence"/>
</dbReference>
<comment type="caution">
    <text evidence="2">The sequence shown here is derived from an EMBL/GenBank/DDBJ whole genome shotgun (WGS) entry which is preliminary data.</text>
</comment>
<evidence type="ECO:0000313" key="3">
    <source>
        <dbReference type="Proteomes" id="UP000481037"/>
    </source>
</evidence>
<keyword evidence="1" id="KW-0812">Transmembrane</keyword>
<feature type="transmembrane region" description="Helical" evidence="1">
    <location>
        <begin position="349"/>
        <end position="369"/>
    </location>
</feature>
<feature type="transmembrane region" description="Helical" evidence="1">
    <location>
        <begin position="151"/>
        <end position="172"/>
    </location>
</feature>
<feature type="transmembrane region" description="Helical" evidence="1">
    <location>
        <begin position="317"/>
        <end position="337"/>
    </location>
</feature>
<gene>
    <name evidence="2" type="ORF">GJ697_19735</name>
</gene>
<protein>
    <submittedName>
        <fullName evidence="2">Uncharacterized protein</fullName>
    </submittedName>
</protein>
<dbReference type="EMBL" id="WKJM01000017">
    <property type="protein sequence ID" value="MRX10073.1"/>
    <property type="molecule type" value="Genomic_DNA"/>
</dbReference>
<organism evidence="2 3">
    <name type="scientific">Duganella alba</name>
    <dbReference type="NCBI Taxonomy" id="2666081"/>
    <lineage>
        <taxon>Bacteria</taxon>
        <taxon>Pseudomonadati</taxon>
        <taxon>Pseudomonadota</taxon>
        <taxon>Betaproteobacteria</taxon>
        <taxon>Burkholderiales</taxon>
        <taxon>Oxalobacteraceae</taxon>
        <taxon>Telluria group</taxon>
        <taxon>Duganella</taxon>
    </lineage>
</organism>
<keyword evidence="3" id="KW-1185">Reference proteome</keyword>
<keyword evidence="1" id="KW-1133">Transmembrane helix</keyword>
<proteinExistence type="predicted"/>
<name>A0A6L5QJV6_9BURK</name>
<feature type="transmembrane region" description="Helical" evidence="1">
    <location>
        <begin position="389"/>
        <end position="407"/>
    </location>
</feature>
<feature type="transmembrane region" description="Helical" evidence="1">
    <location>
        <begin position="204"/>
        <end position="220"/>
    </location>
</feature>
<keyword evidence="1" id="KW-0472">Membrane</keyword>
<feature type="transmembrane region" description="Helical" evidence="1">
    <location>
        <begin position="179"/>
        <end position="198"/>
    </location>
</feature>
<reference evidence="2 3" key="1">
    <citation type="submission" date="2019-11" db="EMBL/GenBank/DDBJ databases">
        <title>Novel species isolated from a subtropical stream in China.</title>
        <authorList>
            <person name="Lu H."/>
        </authorList>
    </citation>
    <scope>NUCLEOTIDE SEQUENCE [LARGE SCALE GENOMIC DNA]</scope>
    <source>
        <strain evidence="2 3">FT25W</strain>
    </source>
</reference>
<dbReference type="RefSeq" id="WP_154366385.1">
    <property type="nucleotide sequence ID" value="NZ_WKJM01000017.1"/>
</dbReference>
<feature type="transmembrane region" description="Helical" evidence="1">
    <location>
        <begin position="232"/>
        <end position="252"/>
    </location>
</feature>